<organism evidence="2 3">
    <name type="scientific">Frankliniella fusca</name>
    <dbReference type="NCBI Taxonomy" id="407009"/>
    <lineage>
        <taxon>Eukaryota</taxon>
        <taxon>Metazoa</taxon>
        <taxon>Ecdysozoa</taxon>
        <taxon>Arthropoda</taxon>
        <taxon>Hexapoda</taxon>
        <taxon>Insecta</taxon>
        <taxon>Pterygota</taxon>
        <taxon>Neoptera</taxon>
        <taxon>Paraneoptera</taxon>
        <taxon>Thysanoptera</taxon>
        <taxon>Terebrantia</taxon>
        <taxon>Thripoidea</taxon>
        <taxon>Thripidae</taxon>
        <taxon>Frankliniella</taxon>
    </lineage>
</organism>
<reference evidence="2" key="2">
    <citation type="journal article" date="2023" name="BMC Genomics">
        <title>Pest status, molecular evolution, and epigenetic factors derived from the genome assembly of Frankliniella fusca, a thysanopteran phytovirus vector.</title>
        <authorList>
            <person name="Catto M.A."/>
            <person name="Labadie P.E."/>
            <person name="Jacobson A.L."/>
            <person name="Kennedy G.G."/>
            <person name="Srinivasan R."/>
            <person name="Hunt B.G."/>
        </authorList>
    </citation>
    <scope>NUCLEOTIDE SEQUENCE</scope>
    <source>
        <strain evidence="2">PL_HMW_Pooled</strain>
    </source>
</reference>
<feature type="non-terminal residue" evidence="2">
    <location>
        <position position="1"/>
    </location>
</feature>
<name>A0AAE1GYK8_9NEOP</name>
<dbReference type="Proteomes" id="UP001219518">
    <property type="component" value="Unassembled WGS sequence"/>
</dbReference>
<sequence length="108" mass="11891">VPFADNNGTIHQNDLESPVSCTLKEIGPLMQKFRSQPEGQPAVEHKIRKKLTILPKPNSQSADELNFDEQSYALCQGPIEEQNHCHNEEIQSVDSSNVDGGVVSPRGP</sequence>
<evidence type="ECO:0000313" key="3">
    <source>
        <dbReference type="Proteomes" id="UP001219518"/>
    </source>
</evidence>
<proteinExistence type="predicted"/>
<protein>
    <submittedName>
        <fullName evidence="2">Microtubule-associated protein mu-2</fullName>
    </submittedName>
</protein>
<keyword evidence="3" id="KW-1185">Reference proteome</keyword>
<gene>
    <name evidence="2" type="ORF">KUF71_021212</name>
</gene>
<dbReference type="AlphaFoldDB" id="A0AAE1GYK8"/>
<feature type="region of interest" description="Disordered" evidence="1">
    <location>
        <begin position="89"/>
        <end position="108"/>
    </location>
</feature>
<feature type="compositionally biased region" description="Low complexity" evidence="1">
    <location>
        <begin position="92"/>
        <end position="108"/>
    </location>
</feature>
<comment type="caution">
    <text evidence="2">The sequence shown here is derived from an EMBL/GenBank/DDBJ whole genome shotgun (WGS) entry which is preliminary data.</text>
</comment>
<accession>A0AAE1GYK8</accession>
<evidence type="ECO:0000313" key="2">
    <source>
        <dbReference type="EMBL" id="KAK3911484.1"/>
    </source>
</evidence>
<evidence type="ECO:0000256" key="1">
    <source>
        <dbReference type="SAM" id="MobiDB-lite"/>
    </source>
</evidence>
<reference evidence="2" key="1">
    <citation type="submission" date="2021-07" db="EMBL/GenBank/DDBJ databases">
        <authorList>
            <person name="Catto M.A."/>
            <person name="Jacobson A."/>
            <person name="Kennedy G."/>
            <person name="Labadie P."/>
            <person name="Hunt B.G."/>
            <person name="Srinivasan R."/>
        </authorList>
    </citation>
    <scope>NUCLEOTIDE SEQUENCE</scope>
    <source>
        <strain evidence="2">PL_HMW_Pooled</strain>
        <tissue evidence="2">Head</tissue>
    </source>
</reference>
<dbReference type="EMBL" id="JAHWGI010000268">
    <property type="protein sequence ID" value="KAK3911484.1"/>
    <property type="molecule type" value="Genomic_DNA"/>
</dbReference>